<gene>
    <name evidence="2" type="ORF">CA85_24190</name>
</gene>
<feature type="region of interest" description="Disordered" evidence="1">
    <location>
        <begin position="1"/>
        <end position="29"/>
    </location>
</feature>
<proteinExistence type="predicted"/>
<dbReference type="AlphaFoldDB" id="A0A5C5XW68"/>
<dbReference type="SUPFAM" id="SSF49777">
    <property type="entry name" value="PEBP-like"/>
    <property type="match status" value="1"/>
</dbReference>
<reference evidence="2 3" key="1">
    <citation type="submission" date="2019-02" db="EMBL/GenBank/DDBJ databases">
        <title>Deep-cultivation of Planctomycetes and their phenomic and genomic characterization uncovers novel biology.</title>
        <authorList>
            <person name="Wiegand S."/>
            <person name="Jogler M."/>
            <person name="Boedeker C."/>
            <person name="Pinto D."/>
            <person name="Vollmers J."/>
            <person name="Rivas-Marin E."/>
            <person name="Kohn T."/>
            <person name="Peeters S.H."/>
            <person name="Heuer A."/>
            <person name="Rast P."/>
            <person name="Oberbeckmann S."/>
            <person name="Bunk B."/>
            <person name="Jeske O."/>
            <person name="Meyerdierks A."/>
            <person name="Storesund J.E."/>
            <person name="Kallscheuer N."/>
            <person name="Luecker S."/>
            <person name="Lage O.M."/>
            <person name="Pohl T."/>
            <person name="Merkel B.J."/>
            <person name="Hornburger P."/>
            <person name="Mueller R.-W."/>
            <person name="Bruemmer F."/>
            <person name="Labrenz M."/>
            <person name="Spormann A.M."/>
            <person name="Op Den Camp H."/>
            <person name="Overmann J."/>
            <person name="Amann R."/>
            <person name="Jetten M.S.M."/>
            <person name="Mascher T."/>
            <person name="Medema M.H."/>
            <person name="Devos D.P."/>
            <person name="Kaster A.-K."/>
            <person name="Ovreas L."/>
            <person name="Rohde M."/>
            <person name="Galperin M.Y."/>
            <person name="Jogler C."/>
        </authorList>
    </citation>
    <scope>NUCLEOTIDE SEQUENCE [LARGE SCALE GENOMIC DNA]</scope>
    <source>
        <strain evidence="2 3">CA85</strain>
    </source>
</reference>
<evidence type="ECO:0000313" key="2">
    <source>
        <dbReference type="EMBL" id="TWT67567.1"/>
    </source>
</evidence>
<dbReference type="Gene3D" id="3.90.280.10">
    <property type="entry name" value="PEBP-like"/>
    <property type="match status" value="1"/>
</dbReference>
<evidence type="ECO:0000256" key="1">
    <source>
        <dbReference type="SAM" id="MobiDB-lite"/>
    </source>
</evidence>
<accession>A0A5C5XW68</accession>
<comment type="caution">
    <text evidence="2">The sequence shown here is derived from an EMBL/GenBank/DDBJ whole genome shotgun (WGS) entry which is preliminary data.</text>
</comment>
<dbReference type="InterPro" id="IPR008914">
    <property type="entry name" value="PEBP"/>
</dbReference>
<sequence length="94" mass="10119">MKLTSSAFEDGQAIPSQYTGVGDDVSPPLQWSDVPENTKSFALICDDPDAPSRANPRPEGPWVHWVIYNLAADRRSLPEGVDSAAELAGLVPAR</sequence>
<organism evidence="2 3">
    <name type="scientific">Allorhodopirellula solitaria</name>
    <dbReference type="NCBI Taxonomy" id="2527987"/>
    <lineage>
        <taxon>Bacteria</taxon>
        <taxon>Pseudomonadati</taxon>
        <taxon>Planctomycetota</taxon>
        <taxon>Planctomycetia</taxon>
        <taxon>Pirellulales</taxon>
        <taxon>Pirellulaceae</taxon>
        <taxon>Allorhodopirellula</taxon>
    </lineage>
</organism>
<dbReference type="PANTHER" id="PTHR30289">
    <property type="entry name" value="UNCHARACTERIZED PROTEIN YBCL-RELATED"/>
    <property type="match status" value="1"/>
</dbReference>
<dbReference type="PANTHER" id="PTHR30289:SF1">
    <property type="entry name" value="PEBP (PHOSPHATIDYLETHANOLAMINE-BINDING PROTEIN) FAMILY PROTEIN"/>
    <property type="match status" value="1"/>
</dbReference>
<dbReference type="InterPro" id="IPR005247">
    <property type="entry name" value="YbhB_YbcL/LppC-like"/>
</dbReference>
<evidence type="ECO:0000313" key="3">
    <source>
        <dbReference type="Proteomes" id="UP000318053"/>
    </source>
</evidence>
<dbReference type="Pfam" id="PF01161">
    <property type="entry name" value="PBP"/>
    <property type="match status" value="1"/>
</dbReference>
<name>A0A5C5XW68_9BACT</name>
<dbReference type="InterPro" id="IPR036610">
    <property type="entry name" value="PEBP-like_sf"/>
</dbReference>
<keyword evidence="3" id="KW-1185">Reference proteome</keyword>
<dbReference type="CDD" id="cd00865">
    <property type="entry name" value="PEBP_bact_arch"/>
    <property type="match status" value="1"/>
</dbReference>
<dbReference type="EMBL" id="SJPK01000004">
    <property type="protein sequence ID" value="TWT67567.1"/>
    <property type="molecule type" value="Genomic_DNA"/>
</dbReference>
<protein>
    <submittedName>
        <fullName evidence="2">Putative kinase inhibitor protein</fullName>
    </submittedName>
</protein>
<dbReference type="NCBIfam" id="TIGR00481">
    <property type="entry name" value="YbhB/YbcL family Raf kinase inhibitor-like protein"/>
    <property type="match status" value="1"/>
</dbReference>
<dbReference type="Proteomes" id="UP000318053">
    <property type="component" value="Unassembled WGS sequence"/>
</dbReference>